<dbReference type="Proteomes" id="UP001582793">
    <property type="component" value="Unassembled WGS sequence"/>
</dbReference>
<gene>
    <name evidence="1" type="ORF">AAFH96_06070</name>
</gene>
<dbReference type="RefSeq" id="WP_375733388.1">
    <property type="nucleotide sequence ID" value="NZ_JBCGDC010000011.1"/>
</dbReference>
<comment type="caution">
    <text evidence="1">The sequence shown here is derived from an EMBL/GenBank/DDBJ whole genome shotgun (WGS) entry which is preliminary data.</text>
</comment>
<proteinExistence type="predicted"/>
<keyword evidence="2" id="KW-1185">Reference proteome</keyword>
<protein>
    <submittedName>
        <fullName evidence="1">Uncharacterized protein</fullName>
    </submittedName>
</protein>
<organism evidence="1 2">
    <name type="scientific">Polymorphospora lycopeni</name>
    <dbReference type="NCBI Taxonomy" id="3140240"/>
    <lineage>
        <taxon>Bacteria</taxon>
        <taxon>Bacillati</taxon>
        <taxon>Actinomycetota</taxon>
        <taxon>Actinomycetes</taxon>
        <taxon>Micromonosporales</taxon>
        <taxon>Micromonosporaceae</taxon>
        <taxon>Polymorphospora</taxon>
    </lineage>
</organism>
<dbReference type="EMBL" id="JBCGDC010000011">
    <property type="protein sequence ID" value="MFB6392672.1"/>
    <property type="molecule type" value="Genomic_DNA"/>
</dbReference>
<evidence type="ECO:0000313" key="1">
    <source>
        <dbReference type="EMBL" id="MFB6392672.1"/>
    </source>
</evidence>
<evidence type="ECO:0000313" key="2">
    <source>
        <dbReference type="Proteomes" id="UP001582793"/>
    </source>
</evidence>
<name>A0ABV5CL44_9ACTN</name>
<accession>A0ABV5CL44</accession>
<reference evidence="1 2" key="1">
    <citation type="submission" date="2024-04" db="EMBL/GenBank/DDBJ databases">
        <title>Polymorphospora sp. isolated from Baiyangdian Lake in Xiong'an New Area.</title>
        <authorList>
            <person name="Zhang X."/>
            <person name="Liu J."/>
        </authorList>
    </citation>
    <scope>NUCLEOTIDE SEQUENCE [LARGE SCALE GENOMIC DNA]</scope>
    <source>
        <strain evidence="1 2">2-325</strain>
    </source>
</reference>
<sequence length="99" mass="10915">MPVTDFRTQADAIAYALGEPATHTEWAVAYHWPNHPTTHSPTVDRQAAAAEAEDLNLAVATVMLSGRLDPTYPTRTAVAYRETRVLPDGTQIISPWKEN</sequence>